<dbReference type="EMBL" id="JBHLYQ010000008">
    <property type="protein sequence ID" value="MFC0080873.1"/>
    <property type="molecule type" value="Genomic_DNA"/>
</dbReference>
<reference evidence="6 7" key="1">
    <citation type="submission" date="2024-09" db="EMBL/GenBank/DDBJ databases">
        <authorList>
            <person name="Sun Q."/>
            <person name="Mori K."/>
        </authorList>
    </citation>
    <scope>NUCLEOTIDE SEQUENCE [LARGE SCALE GENOMIC DNA]</scope>
    <source>
        <strain evidence="6 7">JCM 15389</strain>
    </source>
</reference>
<evidence type="ECO:0000256" key="3">
    <source>
        <dbReference type="ARBA" id="ARBA00022801"/>
    </source>
</evidence>
<dbReference type="RefSeq" id="WP_377787539.1">
    <property type="nucleotide sequence ID" value="NZ_JBHLYQ010000008.1"/>
</dbReference>
<evidence type="ECO:0000259" key="5">
    <source>
        <dbReference type="Pfam" id="PF01850"/>
    </source>
</evidence>
<sequence length="126" mass="13312">MVADASAILAVLFDEDGGDVAAPRLARAVVCSVNAAEVEAKLLDHGVPATDHDEIWRDLEVAIAPFDRATASIAAGILHRHRRKGMSLGDAACLATAAQLDLPAMTADRMWSEIDDAAITVEVIRP</sequence>
<keyword evidence="2" id="KW-0479">Metal-binding</keyword>
<dbReference type="Gene3D" id="3.40.50.1010">
    <property type="entry name" value="5'-nuclease"/>
    <property type="match status" value="1"/>
</dbReference>
<dbReference type="Proteomes" id="UP001589788">
    <property type="component" value="Unassembled WGS sequence"/>
</dbReference>
<gene>
    <name evidence="6" type="ORF">ACFFRE_01715</name>
</gene>
<accession>A0ABV6BZL5</accession>
<protein>
    <submittedName>
        <fullName evidence="6">Type II toxin-antitoxin system VapC family toxin</fullName>
    </submittedName>
</protein>
<name>A0ABV6BZL5_9ACTN</name>
<proteinExistence type="predicted"/>
<evidence type="ECO:0000256" key="1">
    <source>
        <dbReference type="ARBA" id="ARBA00022722"/>
    </source>
</evidence>
<keyword evidence="7" id="KW-1185">Reference proteome</keyword>
<dbReference type="InterPro" id="IPR002716">
    <property type="entry name" value="PIN_dom"/>
</dbReference>
<dbReference type="InterPro" id="IPR029060">
    <property type="entry name" value="PIN-like_dom_sf"/>
</dbReference>
<keyword evidence="4" id="KW-0460">Magnesium</keyword>
<keyword evidence="1" id="KW-0540">Nuclease</keyword>
<evidence type="ECO:0000256" key="4">
    <source>
        <dbReference type="ARBA" id="ARBA00022842"/>
    </source>
</evidence>
<dbReference type="CDD" id="cd18682">
    <property type="entry name" value="PIN_VapC-like"/>
    <property type="match status" value="1"/>
</dbReference>
<evidence type="ECO:0000313" key="7">
    <source>
        <dbReference type="Proteomes" id="UP001589788"/>
    </source>
</evidence>
<evidence type="ECO:0000313" key="6">
    <source>
        <dbReference type="EMBL" id="MFC0080873.1"/>
    </source>
</evidence>
<comment type="caution">
    <text evidence="6">The sequence shown here is derived from an EMBL/GenBank/DDBJ whole genome shotgun (WGS) entry which is preliminary data.</text>
</comment>
<dbReference type="SUPFAM" id="SSF88723">
    <property type="entry name" value="PIN domain-like"/>
    <property type="match status" value="1"/>
</dbReference>
<keyword evidence="3" id="KW-0378">Hydrolase</keyword>
<dbReference type="Pfam" id="PF01850">
    <property type="entry name" value="PIN"/>
    <property type="match status" value="1"/>
</dbReference>
<feature type="domain" description="PIN" evidence="5">
    <location>
        <begin position="1"/>
        <end position="115"/>
    </location>
</feature>
<organism evidence="6 7">
    <name type="scientific">Aciditerrimonas ferrireducens</name>
    <dbReference type="NCBI Taxonomy" id="667306"/>
    <lineage>
        <taxon>Bacteria</taxon>
        <taxon>Bacillati</taxon>
        <taxon>Actinomycetota</taxon>
        <taxon>Acidimicrobiia</taxon>
        <taxon>Acidimicrobiales</taxon>
        <taxon>Acidimicrobiaceae</taxon>
        <taxon>Aciditerrimonas</taxon>
    </lineage>
</organism>
<evidence type="ECO:0000256" key="2">
    <source>
        <dbReference type="ARBA" id="ARBA00022723"/>
    </source>
</evidence>